<proteinExistence type="predicted"/>
<gene>
    <name evidence="3" type="ORF">ENSA7_17220</name>
</gene>
<organism evidence="3 4">
    <name type="scientific">Enhygromyxa salina</name>
    <dbReference type="NCBI Taxonomy" id="215803"/>
    <lineage>
        <taxon>Bacteria</taxon>
        <taxon>Pseudomonadati</taxon>
        <taxon>Myxococcota</taxon>
        <taxon>Polyangia</taxon>
        <taxon>Nannocystales</taxon>
        <taxon>Nannocystaceae</taxon>
        <taxon>Enhygromyxa</taxon>
    </lineage>
</organism>
<keyword evidence="2" id="KW-0472">Membrane</keyword>
<protein>
    <submittedName>
        <fullName evidence="3">Uncharacterized protein</fullName>
    </submittedName>
</protein>
<dbReference type="EMBL" id="PVNL01000041">
    <property type="protein sequence ID" value="PRQ08437.1"/>
    <property type="molecule type" value="Genomic_DNA"/>
</dbReference>
<dbReference type="Proteomes" id="UP000238823">
    <property type="component" value="Unassembled WGS sequence"/>
</dbReference>
<evidence type="ECO:0000313" key="3">
    <source>
        <dbReference type="EMBL" id="PRQ08437.1"/>
    </source>
</evidence>
<accession>A0A2S9YTJ9</accession>
<dbReference type="AlphaFoldDB" id="A0A2S9YTJ9"/>
<feature type="transmembrane region" description="Helical" evidence="2">
    <location>
        <begin position="274"/>
        <end position="295"/>
    </location>
</feature>
<keyword evidence="2" id="KW-1133">Transmembrane helix</keyword>
<comment type="caution">
    <text evidence="3">The sequence shown here is derived from an EMBL/GenBank/DDBJ whole genome shotgun (WGS) entry which is preliminary data.</text>
</comment>
<feature type="transmembrane region" description="Helical" evidence="2">
    <location>
        <begin position="226"/>
        <end position="254"/>
    </location>
</feature>
<feature type="transmembrane region" description="Helical" evidence="2">
    <location>
        <begin position="301"/>
        <end position="323"/>
    </location>
</feature>
<feature type="region of interest" description="Disordered" evidence="1">
    <location>
        <begin position="95"/>
        <end position="121"/>
    </location>
</feature>
<sequence>MTEWDQARSVEAFLTDLTQHRGIDVAYVPPYRALVTAFLSQPAGRPLDQLGVEDVEAFVAARVTLGESDNRTRAARTAATAFVQFVRSGGLIPVTPAPPQSRPAHPAPELQRTAAQPNAPAHVTMRDDLSRVLSTDAMVSAVALTLPLLLMFLGALLGLVGLIVHYAALAGAFFVILDHCAEGRPGLPHGLGDNLFRSFGRGLMVTLVGLLPPVLAAYYLGTWGLVLAAAILGVMLVPAAALAVYASQSGLAAIAPHLWLRIVARIPMEYLKVAALYVALLVGMACWNATAGVWLGLLGAFIRGPVGCLFVFAMATSLGGVVYRNRADLGM</sequence>
<evidence type="ECO:0000256" key="2">
    <source>
        <dbReference type="SAM" id="Phobius"/>
    </source>
</evidence>
<feature type="transmembrane region" description="Helical" evidence="2">
    <location>
        <begin position="202"/>
        <end position="220"/>
    </location>
</feature>
<feature type="transmembrane region" description="Helical" evidence="2">
    <location>
        <begin position="163"/>
        <end position="181"/>
    </location>
</feature>
<evidence type="ECO:0000313" key="4">
    <source>
        <dbReference type="Proteomes" id="UP000238823"/>
    </source>
</evidence>
<keyword evidence="2" id="KW-0812">Transmembrane</keyword>
<dbReference type="RefSeq" id="WP_106088752.1">
    <property type="nucleotide sequence ID" value="NZ_PVNL01000041.1"/>
</dbReference>
<evidence type="ECO:0000256" key="1">
    <source>
        <dbReference type="SAM" id="MobiDB-lite"/>
    </source>
</evidence>
<feature type="transmembrane region" description="Helical" evidence="2">
    <location>
        <begin position="137"/>
        <end position="157"/>
    </location>
</feature>
<name>A0A2S9YTJ9_9BACT</name>
<reference evidence="3 4" key="1">
    <citation type="submission" date="2018-03" db="EMBL/GenBank/DDBJ databases">
        <title>Draft Genome Sequences of the Obligatory Marine Myxobacteria Enhygromyxa salina SWB007.</title>
        <authorList>
            <person name="Poehlein A."/>
            <person name="Moghaddam J.A."/>
            <person name="Harms H."/>
            <person name="Alanjari M."/>
            <person name="Koenig G.M."/>
            <person name="Daniel R."/>
            <person name="Schaeberle T.F."/>
        </authorList>
    </citation>
    <scope>NUCLEOTIDE SEQUENCE [LARGE SCALE GENOMIC DNA]</scope>
    <source>
        <strain evidence="3 4">SWB007</strain>
    </source>
</reference>